<evidence type="ECO:0000313" key="2">
    <source>
        <dbReference type="Proteomes" id="UP001487740"/>
    </source>
</evidence>
<accession>A0AAW0SQ42</accession>
<reference evidence="1 2" key="1">
    <citation type="submission" date="2023-03" db="EMBL/GenBank/DDBJ databases">
        <title>High-quality genome of Scylla paramamosain provides insights in environmental adaptation.</title>
        <authorList>
            <person name="Zhang L."/>
        </authorList>
    </citation>
    <scope>NUCLEOTIDE SEQUENCE [LARGE SCALE GENOMIC DNA]</scope>
    <source>
        <strain evidence="1">LZ_2023a</strain>
        <tissue evidence="1">Muscle</tissue>
    </source>
</reference>
<name>A0AAW0SQ42_SCYPA</name>
<organism evidence="1 2">
    <name type="scientific">Scylla paramamosain</name>
    <name type="common">Mud crab</name>
    <dbReference type="NCBI Taxonomy" id="85552"/>
    <lineage>
        <taxon>Eukaryota</taxon>
        <taxon>Metazoa</taxon>
        <taxon>Ecdysozoa</taxon>
        <taxon>Arthropoda</taxon>
        <taxon>Crustacea</taxon>
        <taxon>Multicrustacea</taxon>
        <taxon>Malacostraca</taxon>
        <taxon>Eumalacostraca</taxon>
        <taxon>Eucarida</taxon>
        <taxon>Decapoda</taxon>
        <taxon>Pleocyemata</taxon>
        <taxon>Brachyura</taxon>
        <taxon>Eubrachyura</taxon>
        <taxon>Portunoidea</taxon>
        <taxon>Portunidae</taxon>
        <taxon>Portuninae</taxon>
        <taxon>Scylla</taxon>
    </lineage>
</organism>
<dbReference type="Proteomes" id="UP001487740">
    <property type="component" value="Unassembled WGS sequence"/>
</dbReference>
<dbReference type="AlphaFoldDB" id="A0AAW0SQ42"/>
<comment type="caution">
    <text evidence="1">The sequence shown here is derived from an EMBL/GenBank/DDBJ whole genome shotgun (WGS) entry which is preliminary data.</text>
</comment>
<proteinExistence type="predicted"/>
<dbReference type="EMBL" id="JARAKH010000047">
    <property type="protein sequence ID" value="KAK8377206.1"/>
    <property type="molecule type" value="Genomic_DNA"/>
</dbReference>
<sequence length="135" mass="14377">MRKLLLSITLTWPRNCYSEKFLINSALESLLSSLDRLHLTCTAHSLALSPDAIQVATSPSPFHSPLQPPHLSQVFSSPPPLFHTSTTPPTTTPVLAYASATPLYWMDGGGGGGGVGESGGLSCLPYKGRPCDTKR</sequence>
<keyword evidence="2" id="KW-1185">Reference proteome</keyword>
<evidence type="ECO:0000313" key="1">
    <source>
        <dbReference type="EMBL" id="KAK8377206.1"/>
    </source>
</evidence>
<gene>
    <name evidence="1" type="ORF">O3P69_013685</name>
</gene>
<protein>
    <submittedName>
        <fullName evidence="1">Uncharacterized protein</fullName>
    </submittedName>
</protein>